<dbReference type="PROSITE" id="PS50949">
    <property type="entry name" value="HTH_GNTR"/>
    <property type="match status" value="1"/>
</dbReference>
<keyword evidence="7" id="KW-0032">Aminotransferase</keyword>
<comment type="caution">
    <text evidence="7">The sequence shown here is derived from an EMBL/GenBank/DDBJ whole genome shotgun (WGS) entry which is preliminary data.</text>
</comment>
<keyword evidence="4" id="KW-0238">DNA-binding</keyword>
<evidence type="ECO:0000256" key="4">
    <source>
        <dbReference type="ARBA" id="ARBA00023125"/>
    </source>
</evidence>
<evidence type="ECO:0000256" key="2">
    <source>
        <dbReference type="ARBA" id="ARBA00022898"/>
    </source>
</evidence>
<dbReference type="PRINTS" id="PR00035">
    <property type="entry name" value="HTHGNTR"/>
</dbReference>
<evidence type="ECO:0000256" key="5">
    <source>
        <dbReference type="ARBA" id="ARBA00023163"/>
    </source>
</evidence>
<dbReference type="CDD" id="cd07377">
    <property type="entry name" value="WHTH_GntR"/>
    <property type="match status" value="1"/>
</dbReference>
<dbReference type="EMBL" id="JBEPNZ010000001">
    <property type="protein sequence ID" value="MET3943726.1"/>
    <property type="molecule type" value="Genomic_DNA"/>
</dbReference>
<dbReference type="InterPro" id="IPR000524">
    <property type="entry name" value="Tscrpt_reg_HTH_GntR"/>
</dbReference>
<reference evidence="7 8" key="1">
    <citation type="submission" date="2024-06" db="EMBL/GenBank/DDBJ databases">
        <title>Sequencing the genomes of 1000 actinobacteria strains.</title>
        <authorList>
            <person name="Klenk H.-P."/>
        </authorList>
    </citation>
    <scope>NUCLEOTIDE SEQUENCE [LARGE SCALE GENOMIC DNA]</scope>
    <source>
        <strain evidence="7 8">DSM 44265</strain>
    </source>
</reference>
<dbReference type="CDD" id="cd00609">
    <property type="entry name" value="AAT_like"/>
    <property type="match status" value="1"/>
</dbReference>
<protein>
    <submittedName>
        <fullName evidence="7">GntR family transcriptional regulator/MocR family aminotransferase</fullName>
    </submittedName>
</protein>
<accession>A0ABV2NW09</accession>
<dbReference type="Gene3D" id="3.40.640.10">
    <property type="entry name" value="Type I PLP-dependent aspartate aminotransferase-like (Major domain)"/>
    <property type="match status" value="1"/>
</dbReference>
<comment type="similarity">
    <text evidence="1">In the C-terminal section; belongs to the class-I pyridoxal-phosphate-dependent aminotransferase family.</text>
</comment>
<keyword evidence="8" id="KW-1185">Reference proteome</keyword>
<organism evidence="7 8">
    <name type="scientific">Corynebacterium mucifaciens</name>
    <dbReference type="NCBI Taxonomy" id="57171"/>
    <lineage>
        <taxon>Bacteria</taxon>
        <taxon>Bacillati</taxon>
        <taxon>Actinomycetota</taxon>
        <taxon>Actinomycetes</taxon>
        <taxon>Mycobacteriales</taxon>
        <taxon>Corynebacteriaceae</taxon>
        <taxon>Corynebacterium</taxon>
    </lineage>
</organism>
<evidence type="ECO:0000256" key="1">
    <source>
        <dbReference type="ARBA" id="ARBA00005384"/>
    </source>
</evidence>
<evidence type="ECO:0000259" key="6">
    <source>
        <dbReference type="PROSITE" id="PS50949"/>
    </source>
</evidence>
<dbReference type="Pfam" id="PF00392">
    <property type="entry name" value="GntR"/>
    <property type="match status" value="1"/>
</dbReference>
<keyword evidence="7" id="KW-0808">Transferase</keyword>
<dbReference type="SUPFAM" id="SSF46785">
    <property type="entry name" value="Winged helix' DNA-binding domain"/>
    <property type="match status" value="1"/>
</dbReference>
<evidence type="ECO:0000256" key="3">
    <source>
        <dbReference type="ARBA" id="ARBA00023015"/>
    </source>
</evidence>
<name>A0ABV2NW09_9CORY</name>
<dbReference type="PANTHER" id="PTHR46577">
    <property type="entry name" value="HTH-TYPE TRANSCRIPTIONAL REGULATORY PROTEIN GABR"/>
    <property type="match status" value="1"/>
</dbReference>
<dbReference type="InterPro" id="IPR015424">
    <property type="entry name" value="PyrdxlP-dep_Trfase"/>
</dbReference>
<keyword evidence="3" id="KW-0805">Transcription regulation</keyword>
<dbReference type="SMART" id="SM00345">
    <property type="entry name" value="HTH_GNTR"/>
    <property type="match status" value="1"/>
</dbReference>
<dbReference type="InterPro" id="IPR036390">
    <property type="entry name" value="WH_DNA-bd_sf"/>
</dbReference>
<feature type="domain" description="HTH gntR-type" evidence="6">
    <location>
        <begin position="35"/>
        <end position="103"/>
    </location>
</feature>
<proteinExistence type="inferred from homology"/>
<keyword evidence="2" id="KW-0663">Pyridoxal phosphate</keyword>
<dbReference type="InterPro" id="IPR004839">
    <property type="entry name" value="Aminotransferase_I/II_large"/>
</dbReference>
<evidence type="ECO:0000313" key="7">
    <source>
        <dbReference type="EMBL" id="MET3943726.1"/>
    </source>
</evidence>
<dbReference type="Gene3D" id="1.10.10.10">
    <property type="entry name" value="Winged helix-like DNA-binding domain superfamily/Winged helix DNA-binding domain"/>
    <property type="match status" value="1"/>
</dbReference>
<sequence>MLSSLHPQLVDSKCQFHIVSLDQLMLLDVSRDYPTPIPAQIAAGIRDAVAKGTLAPGDEVPSTRALAAQLGVSRGSVVTAYDQLEGEGYLLSRQGAPTRIHPELAVAPVHEIDGTPGISHKISRTRISLKPSPASTGTIKPAAWRKAWREAAAEPGGSVDKSGESELRHAIAEHLRLARGMTVSPGHIVVTGGSREGLMCILYTLGADLKVGVENPGHPGLRRVIPLGGHRVVECETDAEGVVVKQLPTDLDALLVTPSHLYPFGGAMPAPRRAELLEWAKQTGTVIIEDDFHTELRYRIAPQPTLSTLAPSADVLTLGTFSTLLSRELAAGYVVASPATVDRLKEVRGILGMPVATVTQRAIASLLRGGVVRRNTRAVHRALGQRRQVLEDLLVPLFNDARLAPGDGADLTVRFGTRHDRDDFEKRLLEAGIESGHESALWTSGGDGLVLSFAHLSTTDFDRAVEIVTRTARCHEHGT</sequence>
<dbReference type="PANTHER" id="PTHR46577:SF1">
    <property type="entry name" value="HTH-TYPE TRANSCRIPTIONAL REGULATORY PROTEIN GABR"/>
    <property type="match status" value="1"/>
</dbReference>
<dbReference type="GO" id="GO:0008483">
    <property type="term" value="F:transaminase activity"/>
    <property type="evidence" value="ECO:0007669"/>
    <property type="project" value="UniProtKB-KW"/>
</dbReference>
<dbReference type="Pfam" id="PF00155">
    <property type="entry name" value="Aminotran_1_2"/>
    <property type="match status" value="1"/>
</dbReference>
<gene>
    <name evidence="7" type="ORF">JOF50_000525</name>
</gene>
<dbReference type="SUPFAM" id="SSF53383">
    <property type="entry name" value="PLP-dependent transferases"/>
    <property type="match status" value="1"/>
</dbReference>
<keyword evidence="5" id="KW-0804">Transcription</keyword>
<dbReference type="InterPro" id="IPR015421">
    <property type="entry name" value="PyrdxlP-dep_Trfase_major"/>
</dbReference>
<dbReference type="Proteomes" id="UP001549139">
    <property type="component" value="Unassembled WGS sequence"/>
</dbReference>
<dbReference type="InterPro" id="IPR036388">
    <property type="entry name" value="WH-like_DNA-bd_sf"/>
</dbReference>
<evidence type="ECO:0000313" key="8">
    <source>
        <dbReference type="Proteomes" id="UP001549139"/>
    </source>
</evidence>
<dbReference type="InterPro" id="IPR051446">
    <property type="entry name" value="HTH_trans_reg/aminotransferase"/>
</dbReference>